<dbReference type="AlphaFoldDB" id="A0A1I6J9N3"/>
<evidence type="ECO:0000256" key="1">
    <source>
        <dbReference type="SAM" id="MobiDB-lite"/>
    </source>
</evidence>
<dbReference type="RefSeq" id="WP_092560055.1">
    <property type="nucleotide sequence ID" value="NZ_FOYZ01000005.1"/>
</dbReference>
<evidence type="ECO:0000313" key="3">
    <source>
        <dbReference type="Proteomes" id="UP000199659"/>
    </source>
</evidence>
<dbReference type="STRING" id="37658.SAMN05661086_01483"/>
<proteinExistence type="predicted"/>
<gene>
    <name evidence="2" type="ORF">SAMN05661086_01483</name>
</gene>
<protein>
    <submittedName>
        <fullName evidence="2">Uncharacterized protein</fullName>
    </submittedName>
</protein>
<feature type="region of interest" description="Disordered" evidence="1">
    <location>
        <begin position="57"/>
        <end position="91"/>
    </location>
</feature>
<reference evidence="2 3" key="1">
    <citation type="submission" date="2016-10" db="EMBL/GenBank/DDBJ databases">
        <authorList>
            <person name="de Groot N.N."/>
        </authorList>
    </citation>
    <scope>NUCLEOTIDE SEQUENCE [LARGE SCALE GENOMIC DNA]</scope>
    <source>
        <strain evidence="2 3">743A</strain>
    </source>
</reference>
<organism evidence="2 3">
    <name type="scientific">Anaeromicropila populeti</name>
    <dbReference type="NCBI Taxonomy" id="37658"/>
    <lineage>
        <taxon>Bacteria</taxon>
        <taxon>Bacillati</taxon>
        <taxon>Bacillota</taxon>
        <taxon>Clostridia</taxon>
        <taxon>Lachnospirales</taxon>
        <taxon>Lachnospiraceae</taxon>
        <taxon>Anaeromicropila</taxon>
    </lineage>
</organism>
<keyword evidence="3" id="KW-1185">Reference proteome</keyword>
<dbReference type="Proteomes" id="UP000199659">
    <property type="component" value="Unassembled WGS sequence"/>
</dbReference>
<name>A0A1I6J9N3_9FIRM</name>
<accession>A0A1I6J9N3</accession>
<feature type="compositionally biased region" description="Acidic residues" evidence="1">
    <location>
        <begin position="60"/>
        <end position="85"/>
    </location>
</feature>
<sequence>MISCDVTAKISALSVALAEGRSVTEIRLMASYCTAISSNLTAICNQILLCEELKKNQTVSEEEEETEDVEEEDLQEVEDEIDELDVEPRIK</sequence>
<evidence type="ECO:0000313" key="2">
    <source>
        <dbReference type="EMBL" id="SFR75628.1"/>
    </source>
</evidence>
<dbReference type="EMBL" id="FOYZ01000005">
    <property type="protein sequence ID" value="SFR75628.1"/>
    <property type="molecule type" value="Genomic_DNA"/>
</dbReference>